<feature type="transmembrane region" description="Helical" evidence="6">
    <location>
        <begin position="231"/>
        <end position="253"/>
    </location>
</feature>
<evidence type="ECO:0000313" key="8">
    <source>
        <dbReference type="Proteomes" id="UP000599688"/>
    </source>
</evidence>
<accession>A0A917E842</accession>
<name>A0A917E842_9FLAO</name>
<evidence type="ECO:0000313" key="7">
    <source>
        <dbReference type="EMBL" id="GGE10015.1"/>
    </source>
</evidence>
<evidence type="ECO:0000256" key="3">
    <source>
        <dbReference type="ARBA" id="ARBA00022692"/>
    </source>
</evidence>
<evidence type="ECO:0000256" key="4">
    <source>
        <dbReference type="ARBA" id="ARBA00022989"/>
    </source>
</evidence>
<keyword evidence="8" id="KW-1185">Reference proteome</keyword>
<dbReference type="Pfam" id="PF01943">
    <property type="entry name" value="Polysacc_synt"/>
    <property type="match status" value="1"/>
</dbReference>
<feature type="transmembrane region" description="Helical" evidence="6">
    <location>
        <begin position="372"/>
        <end position="394"/>
    </location>
</feature>
<keyword evidence="2" id="KW-1003">Cell membrane</keyword>
<comment type="subcellular location">
    <subcellularLocation>
        <location evidence="1">Cell membrane</location>
        <topology evidence="1">Multi-pass membrane protein</topology>
    </subcellularLocation>
</comment>
<evidence type="ECO:0000256" key="2">
    <source>
        <dbReference type="ARBA" id="ARBA00022475"/>
    </source>
</evidence>
<dbReference type="InterPro" id="IPR050833">
    <property type="entry name" value="Poly_Biosynth_Transport"/>
</dbReference>
<feature type="transmembrane region" description="Helical" evidence="6">
    <location>
        <begin position="304"/>
        <end position="325"/>
    </location>
</feature>
<dbReference type="EMBL" id="BMGL01000005">
    <property type="protein sequence ID" value="GGE10015.1"/>
    <property type="molecule type" value="Genomic_DNA"/>
</dbReference>
<keyword evidence="3 6" id="KW-0812">Transmembrane</keyword>
<dbReference type="Proteomes" id="UP000599688">
    <property type="component" value="Unassembled WGS sequence"/>
</dbReference>
<dbReference type="PANTHER" id="PTHR30250:SF30">
    <property type="entry name" value="LIPID III FLIPPASE"/>
    <property type="match status" value="1"/>
</dbReference>
<feature type="transmembrane region" description="Helical" evidence="6">
    <location>
        <begin position="90"/>
        <end position="114"/>
    </location>
</feature>
<feature type="transmembrane region" description="Helical" evidence="6">
    <location>
        <begin position="160"/>
        <end position="181"/>
    </location>
</feature>
<dbReference type="InterPro" id="IPR044550">
    <property type="entry name" value="WzxE"/>
</dbReference>
<evidence type="ECO:0000256" key="5">
    <source>
        <dbReference type="ARBA" id="ARBA00023136"/>
    </source>
</evidence>
<feature type="transmembrane region" description="Helical" evidence="6">
    <location>
        <begin position="187"/>
        <end position="205"/>
    </location>
</feature>
<protein>
    <submittedName>
        <fullName evidence="7">LPS biosynthesis protein</fullName>
    </submittedName>
</protein>
<comment type="caution">
    <text evidence="7">The sequence shown here is derived from an EMBL/GenBank/DDBJ whole genome shotgun (WGS) entry which is preliminary data.</text>
</comment>
<evidence type="ECO:0000256" key="1">
    <source>
        <dbReference type="ARBA" id="ARBA00004651"/>
    </source>
</evidence>
<dbReference type="GO" id="GO:0009246">
    <property type="term" value="P:enterobacterial common antigen biosynthetic process"/>
    <property type="evidence" value="ECO:0007669"/>
    <property type="project" value="InterPro"/>
</dbReference>
<dbReference type="AlphaFoldDB" id="A0A917E842"/>
<feature type="transmembrane region" description="Helical" evidence="6">
    <location>
        <begin position="400"/>
        <end position="420"/>
    </location>
</feature>
<gene>
    <name evidence="7" type="primary">wzxE</name>
    <name evidence="7" type="ORF">GCM10010831_09390</name>
</gene>
<keyword evidence="4 6" id="KW-1133">Transmembrane helix</keyword>
<dbReference type="CDD" id="cd13125">
    <property type="entry name" value="MATE_like_10"/>
    <property type="match status" value="1"/>
</dbReference>
<feature type="transmembrane region" description="Helical" evidence="6">
    <location>
        <begin position="126"/>
        <end position="148"/>
    </location>
</feature>
<dbReference type="GO" id="GO:0005886">
    <property type="term" value="C:plasma membrane"/>
    <property type="evidence" value="ECO:0007669"/>
    <property type="project" value="UniProtKB-SubCell"/>
</dbReference>
<dbReference type="PANTHER" id="PTHR30250">
    <property type="entry name" value="PST FAMILY PREDICTED COLANIC ACID TRANSPORTER"/>
    <property type="match status" value="1"/>
</dbReference>
<proteinExistence type="predicted"/>
<keyword evidence="5 6" id="KW-0472">Membrane</keyword>
<reference evidence="7 8" key="1">
    <citation type="journal article" date="2014" name="Int. J. Syst. Evol. Microbiol.">
        <title>Complete genome sequence of Corynebacterium casei LMG S-19264T (=DSM 44701T), isolated from a smear-ripened cheese.</title>
        <authorList>
            <consortium name="US DOE Joint Genome Institute (JGI-PGF)"/>
            <person name="Walter F."/>
            <person name="Albersmeier A."/>
            <person name="Kalinowski J."/>
            <person name="Ruckert C."/>
        </authorList>
    </citation>
    <scope>NUCLEOTIDE SEQUENCE [LARGE SCALE GENOMIC DNA]</scope>
    <source>
        <strain evidence="7 8">CGMCC 1.12925</strain>
    </source>
</reference>
<feature type="transmembrane region" description="Helical" evidence="6">
    <location>
        <begin position="273"/>
        <end position="292"/>
    </location>
</feature>
<evidence type="ECO:0000256" key="6">
    <source>
        <dbReference type="SAM" id="Phobius"/>
    </source>
</evidence>
<feature type="transmembrane region" description="Helical" evidence="6">
    <location>
        <begin position="345"/>
        <end position="365"/>
    </location>
</feature>
<organism evidence="7 8">
    <name type="scientific">Psychroflexus salis</name>
    <dbReference type="NCBI Taxonomy" id="1526574"/>
    <lineage>
        <taxon>Bacteria</taxon>
        <taxon>Pseudomonadati</taxon>
        <taxon>Bacteroidota</taxon>
        <taxon>Flavobacteriia</taxon>
        <taxon>Flavobacteriales</taxon>
        <taxon>Flavobacteriaceae</taxon>
        <taxon>Psychroflexus</taxon>
    </lineage>
</organism>
<sequence>MLKQLKKIITASPLLKVTSFNSVSVIIKMITGLGVSKLTAYFLGPQGIALIGNFRNFLNIAHNFSAGGLERAVVKYTAETENIQKQQKTFISTLLGIGFGVCALVGILIFSFAKPINKLLFFEKDFVAVIQLLAFILPLHVLHVYVLAMMKAFEKFNDIIRIHIIGHLLNLMVFAFLVYYFNLQGALFTLIIIPSVLVFFSLYYFREKWSIFKLFSWKYIEKKMLNNFGHYALMALISSISFPLVFLGIRSLLITELSEEAAGFWEAVNRISSYYLMFVLSILNLFILPKLIKAKSNKDFKRIVFNFYKQIIPVYLLGLILVYFIRKPLILLVFTEEFLPAENLFLYQILGDFFRIITLVMVYQFHAKRMTLIFILTDLFLAIMLFASSFFMIKKIGLEGAVIAHFITYIAYFLVILSYFRKIFLFPLFRKSA</sequence>
<dbReference type="InterPro" id="IPR002797">
    <property type="entry name" value="Polysacc_synth"/>
</dbReference>